<dbReference type="InterPro" id="IPR001608">
    <property type="entry name" value="Ala_racemase_N"/>
</dbReference>
<comment type="caution">
    <text evidence="13">The sequence shown here is derived from an EMBL/GenBank/DDBJ whole genome shotgun (WGS) entry which is preliminary data.</text>
</comment>
<evidence type="ECO:0000256" key="5">
    <source>
        <dbReference type="ARBA" id="ARBA00022833"/>
    </source>
</evidence>
<dbReference type="FunFam" id="3.20.20.10:FF:000016">
    <property type="entry name" value="D-serine dehydratase"/>
    <property type="match status" value="1"/>
</dbReference>
<evidence type="ECO:0000259" key="12">
    <source>
        <dbReference type="SMART" id="SM01119"/>
    </source>
</evidence>
<reference evidence="13" key="1">
    <citation type="submission" date="2022-03" db="EMBL/GenBank/DDBJ databases">
        <authorList>
            <person name="Martin C."/>
        </authorList>
    </citation>
    <scope>NUCLEOTIDE SEQUENCE</scope>
</reference>
<dbReference type="EC" id="4.3.1.18" evidence="9"/>
<comment type="catalytic activity">
    <reaction evidence="8">
        <text>D-serine = pyruvate + NH4(+)</text>
        <dbReference type="Rhea" id="RHEA:13977"/>
        <dbReference type="ChEBI" id="CHEBI:15361"/>
        <dbReference type="ChEBI" id="CHEBI:28938"/>
        <dbReference type="ChEBI" id="CHEBI:35247"/>
        <dbReference type="EC" id="4.3.1.18"/>
    </reaction>
    <physiologicalReaction direction="left-to-right" evidence="8">
        <dbReference type="Rhea" id="RHEA:13978"/>
    </physiologicalReaction>
</comment>
<evidence type="ECO:0000256" key="7">
    <source>
        <dbReference type="ARBA" id="ARBA00023239"/>
    </source>
</evidence>
<organism evidence="13 14">
    <name type="scientific">Owenia fusiformis</name>
    <name type="common">Polychaete worm</name>
    <dbReference type="NCBI Taxonomy" id="6347"/>
    <lineage>
        <taxon>Eukaryota</taxon>
        <taxon>Metazoa</taxon>
        <taxon>Spiralia</taxon>
        <taxon>Lophotrochozoa</taxon>
        <taxon>Annelida</taxon>
        <taxon>Polychaeta</taxon>
        <taxon>Sedentaria</taxon>
        <taxon>Canalipalpata</taxon>
        <taxon>Sabellida</taxon>
        <taxon>Oweniida</taxon>
        <taxon>Oweniidae</taxon>
        <taxon>Owenia</taxon>
    </lineage>
</organism>
<dbReference type="InterPro" id="IPR026956">
    <property type="entry name" value="D-ser_dehydrat-like_dom"/>
</dbReference>
<dbReference type="EMBL" id="CAIIXF020000012">
    <property type="protein sequence ID" value="CAH1802444.1"/>
    <property type="molecule type" value="Genomic_DNA"/>
</dbReference>
<evidence type="ECO:0000256" key="8">
    <source>
        <dbReference type="ARBA" id="ARBA00051198"/>
    </source>
</evidence>
<dbReference type="GO" id="GO:0046872">
    <property type="term" value="F:metal ion binding"/>
    <property type="evidence" value="ECO:0007669"/>
    <property type="project" value="UniProtKB-KW"/>
</dbReference>
<dbReference type="InterPro" id="IPR029066">
    <property type="entry name" value="PLP-binding_barrel"/>
</dbReference>
<keyword evidence="5" id="KW-0862">Zinc</keyword>
<gene>
    <name evidence="13" type="ORF">OFUS_LOCUS26122</name>
</gene>
<dbReference type="PANTHER" id="PTHR28004">
    <property type="entry name" value="ZGC:162816-RELATED"/>
    <property type="match status" value="1"/>
</dbReference>
<dbReference type="OrthoDB" id="20198at2759"/>
<dbReference type="Pfam" id="PF14031">
    <property type="entry name" value="D-ser_dehydrat"/>
    <property type="match status" value="1"/>
</dbReference>
<evidence type="ECO:0000256" key="3">
    <source>
        <dbReference type="ARBA" id="ARBA00005323"/>
    </source>
</evidence>
<comment type="similarity">
    <text evidence="3">Belongs to the DSD1 family.</text>
</comment>
<keyword evidence="14" id="KW-1185">Reference proteome</keyword>
<dbReference type="SMART" id="SM01119">
    <property type="entry name" value="D-ser_dehydrat"/>
    <property type="match status" value="1"/>
</dbReference>
<proteinExistence type="inferred from homology"/>
<keyword evidence="7" id="KW-0456">Lyase</keyword>
<dbReference type="GO" id="GO:0008721">
    <property type="term" value="F:D-serine ammonia-lyase activity"/>
    <property type="evidence" value="ECO:0007669"/>
    <property type="project" value="UniProtKB-EC"/>
</dbReference>
<dbReference type="PANTHER" id="PTHR28004:SF2">
    <property type="entry name" value="D-SERINE DEHYDRATASE"/>
    <property type="match status" value="1"/>
</dbReference>
<dbReference type="InterPro" id="IPR051466">
    <property type="entry name" value="D-amino_acid_metab_enzyme"/>
</dbReference>
<feature type="non-terminal residue" evidence="13">
    <location>
        <position position="1"/>
    </location>
</feature>
<feature type="domain" description="D-serine dehydratase-like" evidence="12">
    <location>
        <begin position="285"/>
        <end position="383"/>
    </location>
</feature>
<evidence type="ECO:0000256" key="11">
    <source>
        <dbReference type="ARBA" id="ARBA00075219"/>
    </source>
</evidence>
<dbReference type="Pfam" id="PF01168">
    <property type="entry name" value="Ala_racemase_N"/>
    <property type="match status" value="1"/>
</dbReference>
<dbReference type="Gene3D" id="3.20.20.10">
    <property type="entry name" value="Alanine racemase"/>
    <property type="match status" value="1"/>
</dbReference>
<accession>A0A8S4Q9L2</accession>
<evidence type="ECO:0000256" key="9">
    <source>
        <dbReference type="ARBA" id="ARBA00066349"/>
    </source>
</evidence>
<name>A0A8S4Q9L2_OWEFU</name>
<evidence type="ECO:0000313" key="13">
    <source>
        <dbReference type="EMBL" id="CAH1802444.1"/>
    </source>
</evidence>
<dbReference type="AlphaFoldDB" id="A0A8S4Q9L2"/>
<keyword evidence="4" id="KW-0479">Metal-binding</keyword>
<dbReference type="InterPro" id="IPR042208">
    <property type="entry name" value="D-ser_dehydrat-like_sf"/>
</dbReference>
<evidence type="ECO:0000256" key="10">
    <source>
        <dbReference type="ARBA" id="ARBA00069616"/>
    </source>
</evidence>
<evidence type="ECO:0000313" key="14">
    <source>
        <dbReference type="Proteomes" id="UP000749559"/>
    </source>
</evidence>
<sequence>SLQVVFSSPHISCLHRRAKLKVRAAMDLPSTVQEVPTPCLLVDLDRVKKNCTAMRERCENLGLQLRCHMKTHKTLELGEIMTNGSKRCITVSTIKEAQFFADGGYDDILYAYPLTANKIPILQGFVNKLESFHVTVDSDYNLDILRDSTLNDGKKWSVFVMVDTGYGRDGVKWDDKAAVDFILRVNESPNIVFQGLYTHEGIAYNARGRDQLRTIGGTVVDNIASLAQRLKEAGIECCNVGIGSTPSASHPPSNTNLLTELHPGNYVFYDSMQAMIGSCTKDDIACRVATRVVNHLSHSNSLLIDCGWEGLSLDGKDELPTGFCMFQNNPNLKLVKMTQEIGTVQAVEGTLDFSKYPLGSMLYMYPYHACATASMHPVYYIHEGDNIIDTYSPCRGWY</sequence>
<comment type="cofactor">
    <cofactor evidence="1">
        <name>pyridoxal 5'-phosphate</name>
        <dbReference type="ChEBI" id="CHEBI:597326"/>
    </cofactor>
</comment>
<dbReference type="GO" id="GO:0036088">
    <property type="term" value="P:D-serine catabolic process"/>
    <property type="evidence" value="ECO:0007669"/>
    <property type="project" value="TreeGrafter"/>
</dbReference>
<keyword evidence="6" id="KW-0663">Pyridoxal phosphate</keyword>
<evidence type="ECO:0000256" key="2">
    <source>
        <dbReference type="ARBA" id="ARBA00001947"/>
    </source>
</evidence>
<comment type="cofactor">
    <cofactor evidence="2">
        <name>Zn(2+)</name>
        <dbReference type="ChEBI" id="CHEBI:29105"/>
    </cofactor>
</comment>
<dbReference type="SUPFAM" id="SSF51419">
    <property type="entry name" value="PLP-binding barrel"/>
    <property type="match status" value="1"/>
</dbReference>
<evidence type="ECO:0000256" key="1">
    <source>
        <dbReference type="ARBA" id="ARBA00001933"/>
    </source>
</evidence>
<evidence type="ECO:0000256" key="6">
    <source>
        <dbReference type="ARBA" id="ARBA00022898"/>
    </source>
</evidence>
<dbReference type="Proteomes" id="UP000749559">
    <property type="component" value="Unassembled WGS sequence"/>
</dbReference>
<evidence type="ECO:0000256" key="4">
    <source>
        <dbReference type="ARBA" id="ARBA00022723"/>
    </source>
</evidence>
<dbReference type="Gene3D" id="2.40.37.20">
    <property type="entry name" value="D-serine dehydratase-like domain"/>
    <property type="match status" value="1"/>
</dbReference>
<protein>
    <recommendedName>
        <fullName evidence="10">D-serine dehydratase</fullName>
        <ecNumber evidence="9">4.3.1.18</ecNumber>
    </recommendedName>
    <alternativeName>
        <fullName evidence="11">D-serine deaminase</fullName>
    </alternativeName>
</protein>